<reference evidence="3 4" key="1">
    <citation type="journal article" date="2014" name="PLoS Genet.">
        <title>Phylogenetically driven sequencing of extremely halophilic archaea reveals strategies for static and dynamic osmo-response.</title>
        <authorList>
            <person name="Becker E.A."/>
            <person name="Seitzer P.M."/>
            <person name="Tritt A."/>
            <person name="Larsen D."/>
            <person name="Krusor M."/>
            <person name="Yao A.I."/>
            <person name="Wu D."/>
            <person name="Madern D."/>
            <person name="Eisen J.A."/>
            <person name="Darling A.E."/>
            <person name="Facciotti M.T."/>
        </authorList>
    </citation>
    <scope>NUCLEOTIDE SEQUENCE [LARGE SCALE GENOMIC DNA]</scope>
    <source>
        <strain evidence="3 4">ATCC BAA-1512</strain>
    </source>
</reference>
<feature type="domain" description="DUF7575" evidence="2">
    <location>
        <begin position="113"/>
        <end position="139"/>
    </location>
</feature>
<evidence type="ECO:0000313" key="3">
    <source>
        <dbReference type="EMBL" id="ELZ94213.1"/>
    </source>
</evidence>
<dbReference type="Proteomes" id="UP000011550">
    <property type="component" value="Unassembled WGS sequence"/>
</dbReference>
<feature type="transmembrane region" description="Helical" evidence="1">
    <location>
        <begin position="16"/>
        <end position="36"/>
    </location>
</feature>
<dbReference type="AlphaFoldDB" id="M0IED4"/>
<sequence length="144" mass="15733">MSENQPNQSMNGLDKLRPWIAALFGVFITGAGHLFLRRWRRASVWIALAISVVFLFVPESARVALLSGGPRPPLMDVAPALAVTLVSALDAFLLGVQQAAESSTPHTPGEDAETVSCPQCGREIDAELDFCHWCTVRFDEPRDD</sequence>
<keyword evidence="1" id="KW-0812">Transmembrane</keyword>
<keyword evidence="4" id="KW-1185">Reference proteome</keyword>
<keyword evidence="1" id="KW-1133">Transmembrane helix</keyword>
<accession>M0IED4</accession>
<organism evidence="3 4">
    <name type="scientific">Haloferax mucosum ATCC BAA-1512</name>
    <dbReference type="NCBI Taxonomy" id="662479"/>
    <lineage>
        <taxon>Archaea</taxon>
        <taxon>Methanobacteriati</taxon>
        <taxon>Methanobacteriota</taxon>
        <taxon>Stenosarchaea group</taxon>
        <taxon>Halobacteria</taxon>
        <taxon>Halobacteriales</taxon>
        <taxon>Haloferacaceae</taxon>
        <taxon>Haloferax</taxon>
    </lineage>
</organism>
<evidence type="ECO:0000313" key="4">
    <source>
        <dbReference type="Proteomes" id="UP000011550"/>
    </source>
</evidence>
<evidence type="ECO:0000256" key="1">
    <source>
        <dbReference type="SAM" id="Phobius"/>
    </source>
</evidence>
<dbReference type="STRING" id="662479.C440_11348"/>
<comment type="caution">
    <text evidence="3">The sequence shown here is derived from an EMBL/GenBank/DDBJ whole genome shotgun (WGS) entry which is preliminary data.</text>
</comment>
<name>M0IED4_9EURY</name>
<dbReference type="EMBL" id="AOLN01000013">
    <property type="protein sequence ID" value="ELZ94213.1"/>
    <property type="molecule type" value="Genomic_DNA"/>
</dbReference>
<dbReference type="PATRIC" id="fig|662479.7.peg.2302"/>
<gene>
    <name evidence="3" type="ORF">C440_11348</name>
</gene>
<feature type="transmembrane region" description="Helical" evidence="1">
    <location>
        <begin position="43"/>
        <end position="65"/>
    </location>
</feature>
<proteinExistence type="predicted"/>
<keyword evidence="1" id="KW-0472">Membrane</keyword>
<dbReference type="Pfam" id="PF24460">
    <property type="entry name" value="DUF7575"/>
    <property type="match status" value="1"/>
</dbReference>
<evidence type="ECO:0000259" key="2">
    <source>
        <dbReference type="Pfam" id="PF24460"/>
    </source>
</evidence>
<protein>
    <recommendedName>
        <fullName evidence="2">DUF7575 domain-containing protein</fullName>
    </recommendedName>
</protein>
<dbReference type="InterPro" id="IPR055997">
    <property type="entry name" value="DUF7575"/>
</dbReference>